<dbReference type="PANTHER" id="PTHR37542">
    <property type="entry name" value="HELO DOMAIN-CONTAINING PROTEIN-RELATED"/>
    <property type="match status" value="1"/>
</dbReference>
<dbReference type="InterPro" id="IPR011009">
    <property type="entry name" value="Kinase-like_dom_sf"/>
</dbReference>
<dbReference type="OrthoDB" id="1911848at2759"/>
<evidence type="ECO:0000313" key="4">
    <source>
        <dbReference type="Proteomes" id="UP000070700"/>
    </source>
</evidence>
<feature type="chain" id="PRO_5007288011" description="Protein kinase domain-containing protein" evidence="1">
    <location>
        <begin position="23"/>
        <end position="452"/>
    </location>
</feature>
<evidence type="ECO:0000313" key="3">
    <source>
        <dbReference type="EMBL" id="KUJ09025.1"/>
    </source>
</evidence>
<proteinExistence type="predicted"/>
<name>A0A132B9F2_MOLSC</name>
<evidence type="ECO:0000256" key="1">
    <source>
        <dbReference type="SAM" id="SignalP"/>
    </source>
</evidence>
<gene>
    <name evidence="3" type="ORF">LY89DRAFT_741324</name>
</gene>
<dbReference type="KEGG" id="psco:LY89DRAFT_741324"/>
<evidence type="ECO:0000259" key="2">
    <source>
        <dbReference type="PROSITE" id="PS50011"/>
    </source>
</evidence>
<dbReference type="EMBL" id="KQ947433">
    <property type="protein sequence ID" value="KUJ09025.1"/>
    <property type="molecule type" value="Genomic_DNA"/>
</dbReference>
<dbReference type="SUPFAM" id="SSF56112">
    <property type="entry name" value="Protein kinase-like (PK-like)"/>
    <property type="match status" value="1"/>
</dbReference>
<accession>A0A132B9F2</accession>
<feature type="domain" description="Protein kinase" evidence="2">
    <location>
        <begin position="216"/>
        <end position="452"/>
    </location>
</feature>
<dbReference type="GO" id="GO:0005524">
    <property type="term" value="F:ATP binding"/>
    <property type="evidence" value="ECO:0007669"/>
    <property type="project" value="InterPro"/>
</dbReference>
<dbReference type="GeneID" id="28830419"/>
<dbReference type="GO" id="GO:0004672">
    <property type="term" value="F:protein kinase activity"/>
    <property type="evidence" value="ECO:0007669"/>
    <property type="project" value="InterPro"/>
</dbReference>
<dbReference type="PANTHER" id="PTHR37542:SF3">
    <property type="entry name" value="PRION-INHIBITION AND PROPAGATION HELO DOMAIN-CONTAINING PROTEIN"/>
    <property type="match status" value="1"/>
</dbReference>
<dbReference type="RefSeq" id="XP_018063380.1">
    <property type="nucleotide sequence ID" value="XM_018220693.1"/>
</dbReference>
<reference evidence="3 4" key="1">
    <citation type="submission" date="2015-10" db="EMBL/GenBank/DDBJ databases">
        <title>Full genome of DAOMC 229536 Phialocephala scopiformis, a fungal endophyte of spruce producing the potent anti-insectan compound rugulosin.</title>
        <authorList>
            <consortium name="DOE Joint Genome Institute"/>
            <person name="Walker A.K."/>
            <person name="Frasz S.L."/>
            <person name="Seifert K.A."/>
            <person name="Miller J.D."/>
            <person name="Mondo S.J."/>
            <person name="Labutti K."/>
            <person name="Lipzen A."/>
            <person name="Dockter R."/>
            <person name="Kennedy M."/>
            <person name="Grigoriev I.V."/>
            <person name="Spatafora J.W."/>
        </authorList>
    </citation>
    <scope>NUCLEOTIDE SEQUENCE [LARGE SCALE GENOMIC DNA]</scope>
    <source>
        <strain evidence="3 4">CBS 120377</strain>
    </source>
</reference>
<dbReference type="PROSITE" id="PS50011">
    <property type="entry name" value="PROTEIN_KINASE_DOM"/>
    <property type="match status" value="1"/>
</dbReference>
<sequence length="452" mass="51507">MDIGTALGIAGIAVTLPALAEATVQYGRFIIEKYRTYKHGEADHNIQTLLVRLHWDEIQATILFFASSCDRFEVTVKDLVEAHLQVLLKKFEVVILKLNKNVSGAGQVRRFRYALFGKQILEDLIQDLDKWQARFLQYLQLITFTGHRMVEPKSVAAEYAKQVPSLQSFSVLQDQTVIEDKESEPRKVVPSKKAIELRAEEYPTPQQRPLRGSTVYISGWQEGGAPAQSVIVDRRYYEPSRDNLKYIRQIVSQTARILSESDVETTSILPCLGFVHRPELNRFDLILSIPKSLPSSTTKEFEPRSLRHMLTDPGYGGYTYHSLSKRLQLAKKLASAVFYIHTSKLVHKNIRPENILMFCGPSEDAELMNKKDAFPYKLGQPVLVGFENVRQVEAEWASNRSGSLTWEEDIYQHPSRHGATAAKYYSVQHDVYSLGIVLIELALWRSFVVFDA</sequence>
<dbReference type="InterPro" id="IPR000719">
    <property type="entry name" value="Prot_kinase_dom"/>
</dbReference>
<feature type="signal peptide" evidence="1">
    <location>
        <begin position="1"/>
        <end position="22"/>
    </location>
</feature>
<dbReference type="InParanoid" id="A0A132B9F2"/>
<protein>
    <recommendedName>
        <fullName evidence="2">Protein kinase domain-containing protein</fullName>
    </recommendedName>
</protein>
<keyword evidence="4" id="KW-1185">Reference proteome</keyword>
<dbReference type="Gene3D" id="1.10.510.10">
    <property type="entry name" value="Transferase(Phosphotransferase) domain 1"/>
    <property type="match status" value="1"/>
</dbReference>
<keyword evidence="1" id="KW-0732">Signal</keyword>
<organism evidence="3 4">
    <name type="scientific">Mollisia scopiformis</name>
    <name type="common">Conifer needle endophyte fungus</name>
    <name type="synonym">Phialocephala scopiformis</name>
    <dbReference type="NCBI Taxonomy" id="149040"/>
    <lineage>
        <taxon>Eukaryota</taxon>
        <taxon>Fungi</taxon>
        <taxon>Dikarya</taxon>
        <taxon>Ascomycota</taxon>
        <taxon>Pezizomycotina</taxon>
        <taxon>Leotiomycetes</taxon>
        <taxon>Helotiales</taxon>
        <taxon>Mollisiaceae</taxon>
        <taxon>Mollisia</taxon>
    </lineage>
</organism>
<dbReference type="AlphaFoldDB" id="A0A132B9F2"/>
<dbReference type="Proteomes" id="UP000070700">
    <property type="component" value="Unassembled WGS sequence"/>
</dbReference>